<dbReference type="EMBL" id="JAWDGP010000029">
    <property type="protein sequence ID" value="KAK3804220.1"/>
    <property type="molecule type" value="Genomic_DNA"/>
</dbReference>
<name>A0AAE1BE53_9GAST</name>
<proteinExistence type="predicted"/>
<sequence>MDRMTVLDSIAKVLPMQLTLSLPVPAKTEVMRKQVAAIASCPAGPSVGATLSRSDIGTCQARRSARVTARAPALMCVSDKSEVRRRVSLQV</sequence>
<keyword evidence="2" id="KW-1185">Reference proteome</keyword>
<comment type="caution">
    <text evidence="1">The sequence shown here is derived from an EMBL/GenBank/DDBJ whole genome shotgun (WGS) entry which is preliminary data.</text>
</comment>
<dbReference type="Proteomes" id="UP001283361">
    <property type="component" value="Unassembled WGS sequence"/>
</dbReference>
<organism evidence="1 2">
    <name type="scientific">Elysia crispata</name>
    <name type="common">lettuce slug</name>
    <dbReference type="NCBI Taxonomy" id="231223"/>
    <lineage>
        <taxon>Eukaryota</taxon>
        <taxon>Metazoa</taxon>
        <taxon>Spiralia</taxon>
        <taxon>Lophotrochozoa</taxon>
        <taxon>Mollusca</taxon>
        <taxon>Gastropoda</taxon>
        <taxon>Heterobranchia</taxon>
        <taxon>Euthyneura</taxon>
        <taxon>Panpulmonata</taxon>
        <taxon>Sacoglossa</taxon>
        <taxon>Placobranchoidea</taxon>
        <taxon>Plakobranchidae</taxon>
        <taxon>Elysia</taxon>
    </lineage>
</organism>
<evidence type="ECO:0000313" key="1">
    <source>
        <dbReference type="EMBL" id="KAK3804220.1"/>
    </source>
</evidence>
<reference evidence="1" key="1">
    <citation type="journal article" date="2023" name="G3 (Bethesda)">
        <title>A reference genome for the long-term kleptoplast-retaining sea slug Elysia crispata morphotype clarki.</title>
        <authorList>
            <person name="Eastman K.E."/>
            <person name="Pendleton A.L."/>
            <person name="Shaikh M.A."/>
            <person name="Suttiyut T."/>
            <person name="Ogas R."/>
            <person name="Tomko P."/>
            <person name="Gavelis G."/>
            <person name="Widhalm J.R."/>
            <person name="Wisecaver J.H."/>
        </authorList>
    </citation>
    <scope>NUCLEOTIDE SEQUENCE</scope>
    <source>
        <strain evidence="1">ECLA1</strain>
    </source>
</reference>
<protein>
    <submittedName>
        <fullName evidence="1">Uncharacterized protein</fullName>
    </submittedName>
</protein>
<gene>
    <name evidence="1" type="ORF">RRG08_040729</name>
</gene>
<accession>A0AAE1BE53</accession>
<dbReference type="AlphaFoldDB" id="A0AAE1BE53"/>
<evidence type="ECO:0000313" key="2">
    <source>
        <dbReference type="Proteomes" id="UP001283361"/>
    </source>
</evidence>